<keyword evidence="2" id="KW-1185">Reference proteome</keyword>
<evidence type="ECO:0000313" key="2">
    <source>
        <dbReference type="Proteomes" id="UP000825799"/>
    </source>
</evidence>
<dbReference type="InterPro" id="IPR025332">
    <property type="entry name" value="DUF4238"/>
</dbReference>
<accession>A0ABX8WGZ7</accession>
<sequence>MSEGSGLPLYHHYLPSFYQARWANEAGKLRRFSKPRPDKLVVKWVSPHVSGGEDLLYSDPVAEPKAAQTLEQKFMSPLDSLAADALTALEQDDPRIGRDGKLRSAWSRFLMSLMMRMPDHLDTLEAGLAEEWARQLPELEAAYAEKKGLGDPSTFAQYMDSLPPEEMRSWMISILPTLVDHAWIGELINNMRWFIRRIDGSAEFLTSDRPIITWHEFAAADSYLLLPIGPQAAFCAVNNVETQRRIEAVDPEQWVTGLNKVVAGAAVEFVFARDDGMKEFVAEHFGTRPRTTLFERLVQFRRRKNQQSGLSAGA</sequence>
<reference evidence="1 2" key="1">
    <citation type="submission" date="2021-08" db="EMBL/GenBank/DDBJ databases">
        <title>Devosia salina sp. nov., isolated from the South China Sea sediment.</title>
        <authorList>
            <person name="Zhou Z."/>
        </authorList>
    </citation>
    <scope>NUCLEOTIDE SEQUENCE [LARGE SCALE GENOMIC DNA]</scope>
    <source>
        <strain evidence="1 2">SCS-3</strain>
    </source>
</reference>
<organism evidence="1 2">
    <name type="scientific">Devosia salina</name>
    <dbReference type="NCBI Taxonomy" id="2860336"/>
    <lineage>
        <taxon>Bacteria</taxon>
        <taxon>Pseudomonadati</taxon>
        <taxon>Pseudomonadota</taxon>
        <taxon>Alphaproteobacteria</taxon>
        <taxon>Hyphomicrobiales</taxon>
        <taxon>Devosiaceae</taxon>
        <taxon>Devosia</taxon>
    </lineage>
</organism>
<name>A0ABX8WGZ7_9HYPH</name>
<gene>
    <name evidence="1" type="ORF">K1X15_13055</name>
</gene>
<dbReference type="EMBL" id="CP080590">
    <property type="protein sequence ID" value="QYO75560.1"/>
    <property type="molecule type" value="Genomic_DNA"/>
</dbReference>
<proteinExistence type="predicted"/>
<evidence type="ECO:0000313" key="1">
    <source>
        <dbReference type="EMBL" id="QYO75560.1"/>
    </source>
</evidence>
<dbReference type="RefSeq" id="WP_220304058.1">
    <property type="nucleotide sequence ID" value="NZ_CP080590.1"/>
</dbReference>
<protein>
    <submittedName>
        <fullName evidence="1">DUF4238 domain-containing protein</fullName>
    </submittedName>
</protein>
<dbReference type="Pfam" id="PF14022">
    <property type="entry name" value="DUF4238"/>
    <property type="match status" value="1"/>
</dbReference>
<dbReference type="Proteomes" id="UP000825799">
    <property type="component" value="Chromosome"/>
</dbReference>